<reference evidence="1" key="2">
    <citation type="journal article" date="2015" name="Fish Shellfish Immunol.">
        <title>Early steps in the European eel (Anguilla anguilla)-Vibrio vulnificus interaction in the gills: Role of the RtxA13 toxin.</title>
        <authorList>
            <person name="Callol A."/>
            <person name="Pajuelo D."/>
            <person name="Ebbesson L."/>
            <person name="Teles M."/>
            <person name="MacKenzie S."/>
            <person name="Amaro C."/>
        </authorList>
    </citation>
    <scope>NUCLEOTIDE SEQUENCE</scope>
</reference>
<dbReference type="AlphaFoldDB" id="A0A0E9W6Q7"/>
<reference evidence="1" key="1">
    <citation type="submission" date="2014-11" db="EMBL/GenBank/DDBJ databases">
        <authorList>
            <person name="Amaro Gonzalez C."/>
        </authorList>
    </citation>
    <scope>NUCLEOTIDE SEQUENCE</scope>
</reference>
<evidence type="ECO:0000313" key="1">
    <source>
        <dbReference type="EMBL" id="JAH85240.1"/>
    </source>
</evidence>
<sequence length="53" mass="5829">MGIFLVAGLITLPEIPAEDDDKMTTAPLPDSAFQEVNMHSIFRGTDVYNTESE</sequence>
<name>A0A0E9W6Q7_ANGAN</name>
<protein>
    <submittedName>
        <fullName evidence="1">Uncharacterized protein</fullName>
    </submittedName>
</protein>
<accession>A0A0E9W6Q7</accession>
<proteinExistence type="predicted"/>
<organism evidence="1">
    <name type="scientific">Anguilla anguilla</name>
    <name type="common">European freshwater eel</name>
    <name type="synonym">Muraena anguilla</name>
    <dbReference type="NCBI Taxonomy" id="7936"/>
    <lineage>
        <taxon>Eukaryota</taxon>
        <taxon>Metazoa</taxon>
        <taxon>Chordata</taxon>
        <taxon>Craniata</taxon>
        <taxon>Vertebrata</taxon>
        <taxon>Euteleostomi</taxon>
        <taxon>Actinopterygii</taxon>
        <taxon>Neopterygii</taxon>
        <taxon>Teleostei</taxon>
        <taxon>Anguilliformes</taxon>
        <taxon>Anguillidae</taxon>
        <taxon>Anguilla</taxon>
    </lineage>
</organism>
<dbReference type="EMBL" id="GBXM01023337">
    <property type="protein sequence ID" value="JAH85240.1"/>
    <property type="molecule type" value="Transcribed_RNA"/>
</dbReference>